<feature type="transmembrane region" description="Helical" evidence="1">
    <location>
        <begin position="111"/>
        <end position="132"/>
    </location>
</feature>
<dbReference type="EMBL" id="MN739722">
    <property type="protein sequence ID" value="QHT23003.1"/>
    <property type="molecule type" value="Genomic_DNA"/>
</dbReference>
<accession>A0A6C0E3B0</accession>
<sequence>MKLKTMAPLLYPALLSFPRGCISSSKIIINRNLPSCKNCIHFIPYDGTDFGSSLGKCHNYGTKNIISDKIHYEYADNCRQDKTKCGKEGRHFEKELNLPLKKMKHYIKNNWTILLLSTFYLVALPIYISVLLQ</sequence>
<dbReference type="AlphaFoldDB" id="A0A6C0E3B0"/>
<name>A0A6C0E3B0_9ZZZZ</name>
<keyword evidence="1" id="KW-0472">Membrane</keyword>
<protein>
    <submittedName>
        <fullName evidence="2">Uncharacterized protein</fullName>
    </submittedName>
</protein>
<reference evidence="2" key="1">
    <citation type="journal article" date="2020" name="Nature">
        <title>Giant virus diversity and host interactions through global metagenomics.</title>
        <authorList>
            <person name="Schulz F."/>
            <person name="Roux S."/>
            <person name="Paez-Espino D."/>
            <person name="Jungbluth S."/>
            <person name="Walsh D.A."/>
            <person name="Denef V.J."/>
            <person name="McMahon K.D."/>
            <person name="Konstantinidis K.T."/>
            <person name="Eloe-Fadrosh E.A."/>
            <person name="Kyrpides N.C."/>
            <person name="Woyke T."/>
        </authorList>
    </citation>
    <scope>NUCLEOTIDE SEQUENCE</scope>
    <source>
        <strain evidence="2">GVMAG-M-3300023179-114</strain>
    </source>
</reference>
<evidence type="ECO:0000313" key="2">
    <source>
        <dbReference type="EMBL" id="QHT23003.1"/>
    </source>
</evidence>
<organism evidence="2">
    <name type="scientific">viral metagenome</name>
    <dbReference type="NCBI Taxonomy" id="1070528"/>
    <lineage>
        <taxon>unclassified sequences</taxon>
        <taxon>metagenomes</taxon>
        <taxon>organismal metagenomes</taxon>
    </lineage>
</organism>
<evidence type="ECO:0000256" key="1">
    <source>
        <dbReference type="SAM" id="Phobius"/>
    </source>
</evidence>
<keyword evidence="1" id="KW-0812">Transmembrane</keyword>
<keyword evidence="1" id="KW-1133">Transmembrane helix</keyword>
<proteinExistence type="predicted"/>